<keyword evidence="3" id="KW-0237">DNA synthesis</keyword>
<evidence type="ECO:0000256" key="3">
    <source>
        <dbReference type="ARBA" id="ARBA00022634"/>
    </source>
</evidence>
<keyword evidence="8" id="KW-1185">Reference proteome</keyword>
<evidence type="ECO:0000256" key="2">
    <source>
        <dbReference type="ARBA" id="ARBA00012274"/>
    </source>
</evidence>
<protein>
    <recommendedName>
        <fullName evidence="2">ribonucleoside-diphosphate reductase</fullName>
        <ecNumber evidence="2">1.17.4.1</ecNumber>
    </recommendedName>
</protein>
<comment type="caution">
    <text evidence="7">The sequence shown here is derived from an EMBL/GenBank/DDBJ whole genome shotgun (WGS) entry which is preliminary data.</text>
</comment>
<reference evidence="7" key="1">
    <citation type="submission" date="2022-12" db="EMBL/GenBank/DDBJ databases">
        <title>Reference genome sequencing for broad-spectrum identification of bacterial and archaeal isolates by mass spectrometry.</title>
        <authorList>
            <person name="Sekiguchi Y."/>
            <person name="Tourlousse D.M."/>
        </authorList>
    </citation>
    <scope>NUCLEOTIDE SEQUENCE</scope>
    <source>
        <strain evidence="7">H2</strain>
    </source>
</reference>
<feature type="domain" description="TSCPD" evidence="6">
    <location>
        <begin position="7"/>
        <end position="101"/>
    </location>
</feature>
<dbReference type="RefSeq" id="WP_192905734.1">
    <property type="nucleotide sequence ID" value="NZ_BSDS01000002.1"/>
</dbReference>
<comment type="catalytic activity">
    <reaction evidence="5">
        <text>a 2'-deoxyribonucleoside 5'-diphosphate + [thioredoxin]-disulfide + H2O = a ribonucleoside 5'-diphosphate + [thioredoxin]-dithiol</text>
        <dbReference type="Rhea" id="RHEA:23252"/>
        <dbReference type="Rhea" id="RHEA-COMP:10698"/>
        <dbReference type="Rhea" id="RHEA-COMP:10700"/>
        <dbReference type="ChEBI" id="CHEBI:15377"/>
        <dbReference type="ChEBI" id="CHEBI:29950"/>
        <dbReference type="ChEBI" id="CHEBI:50058"/>
        <dbReference type="ChEBI" id="CHEBI:57930"/>
        <dbReference type="ChEBI" id="CHEBI:73316"/>
        <dbReference type="EC" id="1.17.4.1"/>
    </reaction>
</comment>
<dbReference type="GO" id="GO:0004748">
    <property type="term" value="F:ribonucleoside-diphosphate reductase activity, thioredoxin disulfide as acceptor"/>
    <property type="evidence" value="ECO:0007669"/>
    <property type="project" value="UniProtKB-EC"/>
</dbReference>
<gene>
    <name evidence="7" type="ORF">GHYDROH2_30700</name>
</gene>
<dbReference type="InterPro" id="IPR024434">
    <property type="entry name" value="TSCPD_dom"/>
</dbReference>
<comment type="similarity">
    <text evidence="1">Belongs to the ribonucleoside diphosphate reductase class-2 family.</text>
</comment>
<dbReference type="GO" id="GO:0000166">
    <property type="term" value="F:nucleotide binding"/>
    <property type="evidence" value="ECO:0007669"/>
    <property type="project" value="UniProtKB-KW"/>
</dbReference>
<dbReference type="GO" id="GO:0071897">
    <property type="term" value="P:DNA biosynthetic process"/>
    <property type="evidence" value="ECO:0007669"/>
    <property type="project" value="UniProtKB-KW"/>
</dbReference>
<dbReference type="Proteomes" id="UP001144352">
    <property type="component" value="Unassembled WGS sequence"/>
</dbReference>
<sequence>MSPKIPRPKAVTGFTIERRSSCGKIYTTVTLSPGTAVPMEIFVRFGKAGGCGSAMADGIARLVSYGLRSGLEATDAVKALSGIGCHLGSNTCINCVAESIRLVLVHLDTGRDLNDLIEEAALAEANAVSAHEFN</sequence>
<dbReference type="AlphaFoldDB" id="A0A9W6LED5"/>
<name>A0A9W6LED5_9BACT</name>
<evidence type="ECO:0000256" key="5">
    <source>
        <dbReference type="ARBA" id="ARBA00047754"/>
    </source>
</evidence>
<keyword evidence="4" id="KW-0547">Nucleotide-binding</keyword>
<organism evidence="7 8">
    <name type="scientific">Geobacter hydrogenophilus</name>
    <dbReference type="NCBI Taxonomy" id="40983"/>
    <lineage>
        <taxon>Bacteria</taxon>
        <taxon>Pseudomonadati</taxon>
        <taxon>Thermodesulfobacteriota</taxon>
        <taxon>Desulfuromonadia</taxon>
        <taxon>Geobacterales</taxon>
        <taxon>Geobacteraceae</taxon>
        <taxon>Geobacter</taxon>
    </lineage>
</organism>
<evidence type="ECO:0000259" key="6">
    <source>
        <dbReference type="Pfam" id="PF12637"/>
    </source>
</evidence>
<accession>A0A9W6LED5</accession>
<dbReference type="Pfam" id="PF12637">
    <property type="entry name" value="TSCPD"/>
    <property type="match status" value="1"/>
</dbReference>
<dbReference type="EMBL" id="BSDS01000002">
    <property type="protein sequence ID" value="GLI39569.1"/>
    <property type="molecule type" value="Genomic_DNA"/>
</dbReference>
<dbReference type="EC" id="1.17.4.1" evidence="2"/>
<evidence type="ECO:0000256" key="1">
    <source>
        <dbReference type="ARBA" id="ARBA00007405"/>
    </source>
</evidence>
<evidence type="ECO:0000256" key="4">
    <source>
        <dbReference type="ARBA" id="ARBA00022741"/>
    </source>
</evidence>
<proteinExistence type="inferred from homology"/>
<evidence type="ECO:0000313" key="8">
    <source>
        <dbReference type="Proteomes" id="UP001144352"/>
    </source>
</evidence>
<evidence type="ECO:0000313" key="7">
    <source>
        <dbReference type="EMBL" id="GLI39569.1"/>
    </source>
</evidence>